<dbReference type="PROSITE" id="PS51257">
    <property type="entry name" value="PROKAR_LIPOPROTEIN"/>
    <property type="match status" value="1"/>
</dbReference>
<dbReference type="PANTHER" id="PTHR18952">
    <property type="entry name" value="CARBONIC ANHYDRASE"/>
    <property type="match status" value="1"/>
</dbReference>
<name>A0AAW2TIT1_SESRA</name>
<feature type="signal peptide" evidence="1">
    <location>
        <begin position="1"/>
        <end position="27"/>
    </location>
</feature>
<sequence>MGVKNNILTLVSFSCLLLTLLFIAVNANELGIDDEILFSYVVGAKDGPENWGNLNKNWSLCGTGKTQSPINILDSEVNVTRSLGDLNRKYHPTYVLLKNKGHDIEVEWEKGPAGGIIINGDEFKLLQCHWHIPAEHTVNGFRFDMELHIVHANNQGNIAVVGILYKLGPADDFLAKLTGYLPLATPEGYPVNGTINPSKIEIPGRKYYRYNGSLTTPPCSENVIWTVFKEVKTVSREQIQALKDAVHDGNTGNARPIQPTNGRTVYAFKPRSYIESVVIIGNEGSEED</sequence>
<keyword evidence="1" id="KW-0732">Signal</keyword>
<proteinExistence type="predicted"/>
<dbReference type="AlphaFoldDB" id="A0AAW2TIT1"/>
<feature type="chain" id="PRO_5043777813" evidence="1">
    <location>
        <begin position="28"/>
        <end position="288"/>
    </location>
</feature>
<dbReference type="EMBL" id="JACGWJ010000008">
    <property type="protein sequence ID" value="KAL0404875.1"/>
    <property type="molecule type" value="Genomic_DNA"/>
</dbReference>
<evidence type="ECO:0000313" key="3">
    <source>
        <dbReference type="EMBL" id="KAL0404875.1"/>
    </source>
</evidence>
<dbReference type="PROSITE" id="PS51144">
    <property type="entry name" value="ALPHA_CA_2"/>
    <property type="match status" value="1"/>
</dbReference>
<dbReference type="InterPro" id="IPR041891">
    <property type="entry name" value="Alpha_CA_prokaryot-like"/>
</dbReference>
<dbReference type="Gene3D" id="3.10.200.10">
    <property type="entry name" value="Alpha carbonic anhydrase"/>
    <property type="match status" value="1"/>
</dbReference>
<dbReference type="GO" id="GO:0006730">
    <property type="term" value="P:one-carbon metabolic process"/>
    <property type="evidence" value="ECO:0007669"/>
    <property type="project" value="TreeGrafter"/>
</dbReference>
<protein>
    <submittedName>
        <fullName evidence="3">Alpha carbonic anhydrase 7</fullName>
    </submittedName>
</protein>
<feature type="domain" description="Alpha-carbonic anhydrase" evidence="2">
    <location>
        <begin position="38"/>
        <end position="269"/>
    </location>
</feature>
<reference evidence="3" key="1">
    <citation type="submission" date="2020-06" db="EMBL/GenBank/DDBJ databases">
        <authorList>
            <person name="Li T."/>
            <person name="Hu X."/>
            <person name="Zhang T."/>
            <person name="Song X."/>
            <person name="Zhang H."/>
            <person name="Dai N."/>
            <person name="Sheng W."/>
            <person name="Hou X."/>
            <person name="Wei L."/>
        </authorList>
    </citation>
    <scope>NUCLEOTIDE SEQUENCE</scope>
    <source>
        <strain evidence="3">G02</strain>
        <tissue evidence="3">Leaf</tissue>
    </source>
</reference>
<dbReference type="InterPro" id="IPR023561">
    <property type="entry name" value="Carbonic_anhydrase_a-class"/>
</dbReference>
<dbReference type="GO" id="GO:0004089">
    <property type="term" value="F:carbonate dehydratase activity"/>
    <property type="evidence" value="ECO:0007669"/>
    <property type="project" value="InterPro"/>
</dbReference>
<dbReference type="InterPro" id="IPR001148">
    <property type="entry name" value="CA_dom"/>
</dbReference>
<evidence type="ECO:0000259" key="2">
    <source>
        <dbReference type="PROSITE" id="PS51144"/>
    </source>
</evidence>
<dbReference type="Pfam" id="PF00194">
    <property type="entry name" value="Carb_anhydrase"/>
    <property type="match status" value="1"/>
</dbReference>
<gene>
    <name evidence="3" type="ORF">Sradi_2128300</name>
</gene>
<dbReference type="CDD" id="cd03124">
    <property type="entry name" value="alpha_CA_prokaryotic_like"/>
    <property type="match status" value="1"/>
</dbReference>
<dbReference type="PANTHER" id="PTHR18952:SF271">
    <property type="entry name" value="ALPHA CARBONIC ANHYDRASE 4-RELATED"/>
    <property type="match status" value="1"/>
</dbReference>
<accession>A0AAW2TIT1</accession>
<dbReference type="SUPFAM" id="SSF51069">
    <property type="entry name" value="Carbonic anhydrase"/>
    <property type="match status" value="1"/>
</dbReference>
<comment type="caution">
    <text evidence="3">The sequence shown here is derived from an EMBL/GenBank/DDBJ whole genome shotgun (WGS) entry which is preliminary data.</text>
</comment>
<dbReference type="GO" id="GO:0008270">
    <property type="term" value="F:zinc ion binding"/>
    <property type="evidence" value="ECO:0007669"/>
    <property type="project" value="InterPro"/>
</dbReference>
<evidence type="ECO:0000256" key="1">
    <source>
        <dbReference type="SAM" id="SignalP"/>
    </source>
</evidence>
<dbReference type="SMART" id="SM01057">
    <property type="entry name" value="Carb_anhydrase"/>
    <property type="match status" value="1"/>
</dbReference>
<reference evidence="3" key="2">
    <citation type="journal article" date="2024" name="Plant">
        <title>Genomic evolution and insights into agronomic trait innovations of Sesamum species.</title>
        <authorList>
            <person name="Miao H."/>
            <person name="Wang L."/>
            <person name="Qu L."/>
            <person name="Liu H."/>
            <person name="Sun Y."/>
            <person name="Le M."/>
            <person name="Wang Q."/>
            <person name="Wei S."/>
            <person name="Zheng Y."/>
            <person name="Lin W."/>
            <person name="Duan Y."/>
            <person name="Cao H."/>
            <person name="Xiong S."/>
            <person name="Wang X."/>
            <person name="Wei L."/>
            <person name="Li C."/>
            <person name="Ma Q."/>
            <person name="Ju M."/>
            <person name="Zhao R."/>
            <person name="Li G."/>
            <person name="Mu C."/>
            <person name="Tian Q."/>
            <person name="Mei H."/>
            <person name="Zhang T."/>
            <person name="Gao T."/>
            <person name="Zhang H."/>
        </authorList>
    </citation>
    <scope>NUCLEOTIDE SEQUENCE</scope>
    <source>
        <strain evidence="3">G02</strain>
    </source>
</reference>
<dbReference type="InterPro" id="IPR036398">
    <property type="entry name" value="CA_dom_sf"/>
</dbReference>
<organism evidence="3">
    <name type="scientific">Sesamum radiatum</name>
    <name type="common">Black benniseed</name>
    <dbReference type="NCBI Taxonomy" id="300843"/>
    <lineage>
        <taxon>Eukaryota</taxon>
        <taxon>Viridiplantae</taxon>
        <taxon>Streptophyta</taxon>
        <taxon>Embryophyta</taxon>
        <taxon>Tracheophyta</taxon>
        <taxon>Spermatophyta</taxon>
        <taxon>Magnoliopsida</taxon>
        <taxon>eudicotyledons</taxon>
        <taxon>Gunneridae</taxon>
        <taxon>Pentapetalae</taxon>
        <taxon>asterids</taxon>
        <taxon>lamiids</taxon>
        <taxon>Lamiales</taxon>
        <taxon>Pedaliaceae</taxon>
        <taxon>Sesamum</taxon>
    </lineage>
</organism>